<dbReference type="GO" id="GO:0016757">
    <property type="term" value="F:glycosyltransferase activity"/>
    <property type="evidence" value="ECO:0007669"/>
    <property type="project" value="UniProtKB-KW"/>
</dbReference>
<evidence type="ECO:0000313" key="13">
    <source>
        <dbReference type="Proteomes" id="UP000191905"/>
    </source>
</evidence>
<keyword evidence="5" id="KW-0378">Hydrolase</keyword>
<dbReference type="Proteomes" id="UP000191905">
    <property type="component" value="Unassembled WGS sequence"/>
</dbReference>
<reference evidence="12 13" key="1">
    <citation type="journal article" date="2016" name="Int. J. Syst. Evol. Microbiol.">
        <title>Pseudaminobacter manganicus sp. nov., isolated from sludge of a manganese mine.</title>
        <authorList>
            <person name="Li J."/>
            <person name="Huang J."/>
            <person name="Liao S."/>
            <person name="Wang G."/>
        </authorList>
    </citation>
    <scope>NUCLEOTIDE SEQUENCE [LARGE SCALE GENOMIC DNA]</scope>
    <source>
        <strain evidence="12 13">JH-7</strain>
    </source>
</reference>
<feature type="active site" description="Proton donor/acceptor" evidence="9">
    <location>
        <position position="220"/>
    </location>
</feature>
<protein>
    <recommendedName>
        <fullName evidence="11">L,D-TPase catalytic domain-containing protein</fullName>
    </recommendedName>
</protein>
<dbReference type="SUPFAM" id="SSF141523">
    <property type="entry name" value="L,D-transpeptidase catalytic domain-like"/>
    <property type="match status" value="1"/>
</dbReference>
<evidence type="ECO:0000259" key="11">
    <source>
        <dbReference type="PROSITE" id="PS52029"/>
    </source>
</evidence>
<dbReference type="GO" id="GO:0008360">
    <property type="term" value="P:regulation of cell shape"/>
    <property type="evidence" value="ECO:0007669"/>
    <property type="project" value="UniProtKB-UniRule"/>
</dbReference>
<organism evidence="12 13">
    <name type="scientific">Manganibacter manganicus</name>
    <dbReference type="NCBI Taxonomy" id="1873176"/>
    <lineage>
        <taxon>Bacteria</taxon>
        <taxon>Pseudomonadati</taxon>
        <taxon>Pseudomonadota</taxon>
        <taxon>Alphaproteobacteria</taxon>
        <taxon>Hyphomicrobiales</taxon>
        <taxon>Phyllobacteriaceae</taxon>
        <taxon>Manganibacter</taxon>
    </lineage>
</organism>
<dbReference type="OrthoDB" id="8478453at2"/>
<accession>A0A1V8RQV0</accession>
<dbReference type="PANTHER" id="PTHR30582:SF24">
    <property type="entry name" value="L,D-TRANSPEPTIDASE ERFK_SRFK-RELATED"/>
    <property type="match status" value="1"/>
</dbReference>
<keyword evidence="7 9" id="KW-0573">Peptidoglycan synthesis</keyword>
<keyword evidence="4" id="KW-0808">Transferase</keyword>
<evidence type="ECO:0000256" key="1">
    <source>
        <dbReference type="ARBA" id="ARBA00004752"/>
    </source>
</evidence>
<dbReference type="EMBL" id="MDET01000014">
    <property type="protein sequence ID" value="OQM75576.1"/>
    <property type="molecule type" value="Genomic_DNA"/>
</dbReference>
<dbReference type="PROSITE" id="PS52029">
    <property type="entry name" value="LD_TPASE"/>
    <property type="match status" value="1"/>
</dbReference>
<dbReference type="GO" id="GO:0071555">
    <property type="term" value="P:cell wall organization"/>
    <property type="evidence" value="ECO:0007669"/>
    <property type="project" value="UniProtKB-UniRule"/>
</dbReference>
<dbReference type="UniPathway" id="UPA00219"/>
<keyword evidence="13" id="KW-1185">Reference proteome</keyword>
<evidence type="ECO:0000256" key="6">
    <source>
        <dbReference type="ARBA" id="ARBA00022960"/>
    </source>
</evidence>
<sequence length="260" mass="28283">MGELPEISTRSDDDGATASGNRLSRRSLLAGFGAMTLAGATGCTSNSMDVSALQFAPPNLDMTPTGSIRPARPSISVDKNITSPDVMYASLTDGGFTIPAVPYLKIKPEFRRQIVLDPTGEAPGTIVVRLKERMLYLVEPGGEAIRYGVGIGRDGFRWSGRAQIQYGREWPTWTPPAEMIARKPELVKWQGGQPGGLDNPLGARALYIYKDGQDTGYRIHGSPEWWSIGKAMSSGCVRLINQDIIDLYSRVTKRNPVVVV</sequence>
<dbReference type="AlphaFoldDB" id="A0A1V8RQV0"/>
<evidence type="ECO:0000256" key="4">
    <source>
        <dbReference type="ARBA" id="ARBA00022679"/>
    </source>
</evidence>
<dbReference type="FunFam" id="2.40.440.10:FF:000002">
    <property type="entry name" value="L,D-transpeptidase ErfK/SrfK"/>
    <property type="match status" value="1"/>
</dbReference>
<evidence type="ECO:0000313" key="12">
    <source>
        <dbReference type="EMBL" id="OQM75576.1"/>
    </source>
</evidence>
<comment type="caution">
    <text evidence="12">The sequence shown here is derived from an EMBL/GenBank/DDBJ whole genome shotgun (WGS) entry which is preliminary data.</text>
</comment>
<dbReference type="STRING" id="1873176.BFN67_17515"/>
<evidence type="ECO:0000256" key="9">
    <source>
        <dbReference type="PROSITE-ProRule" id="PRU01373"/>
    </source>
</evidence>
<dbReference type="GO" id="GO:0005576">
    <property type="term" value="C:extracellular region"/>
    <property type="evidence" value="ECO:0007669"/>
    <property type="project" value="TreeGrafter"/>
</dbReference>
<comment type="pathway">
    <text evidence="1 9">Cell wall biogenesis; peptidoglycan biosynthesis.</text>
</comment>
<dbReference type="InterPro" id="IPR006311">
    <property type="entry name" value="TAT_signal"/>
</dbReference>
<dbReference type="InterPro" id="IPR050979">
    <property type="entry name" value="LD-transpeptidase"/>
</dbReference>
<dbReference type="PANTHER" id="PTHR30582">
    <property type="entry name" value="L,D-TRANSPEPTIDASE"/>
    <property type="match status" value="1"/>
</dbReference>
<evidence type="ECO:0000256" key="3">
    <source>
        <dbReference type="ARBA" id="ARBA00022676"/>
    </source>
</evidence>
<dbReference type="GO" id="GO:0071972">
    <property type="term" value="F:peptidoglycan L,D-transpeptidase activity"/>
    <property type="evidence" value="ECO:0007669"/>
    <property type="project" value="TreeGrafter"/>
</dbReference>
<evidence type="ECO:0000256" key="8">
    <source>
        <dbReference type="ARBA" id="ARBA00023316"/>
    </source>
</evidence>
<gene>
    <name evidence="12" type="ORF">BFN67_17515</name>
</gene>
<feature type="active site" description="Nucleophile" evidence="9">
    <location>
        <position position="236"/>
    </location>
</feature>
<dbReference type="CDD" id="cd16913">
    <property type="entry name" value="YkuD_like"/>
    <property type="match status" value="1"/>
</dbReference>
<evidence type="ECO:0000256" key="5">
    <source>
        <dbReference type="ARBA" id="ARBA00022801"/>
    </source>
</evidence>
<dbReference type="Pfam" id="PF03734">
    <property type="entry name" value="YkuD"/>
    <property type="match status" value="1"/>
</dbReference>
<dbReference type="InterPro" id="IPR038063">
    <property type="entry name" value="Transpep_catalytic_dom"/>
</dbReference>
<proteinExistence type="inferred from homology"/>
<evidence type="ECO:0000256" key="2">
    <source>
        <dbReference type="ARBA" id="ARBA00005992"/>
    </source>
</evidence>
<name>A0A1V8RQV0_9HYPH</name>
<feature type="region of interest" description="Disordered" evidence="10">
    <location>
        <begin position="1"/>
        <end position="20"/>
    </location>
</feature>
<dbReference type="GO" id="GO:0018104">
    <property type="term" value="P:peptidoglycan-protein cross-linking"/>
    <property type="evidence" value="ECO:0007669"/>
    <property type="project" value="TreeGrafter"/>
</dbReference>
<evidence type="ECO:0000256" key="10">
    <source>
        <dbReference type="SAM" id="MobiDB-lite"/>
    </source>
</evidence>
<evidence type="ECO:0000256" key="7">
    <source>
        <dbReference type="ARBA" id="ARBA00022984"/>
    </source>
</evidence>
<dbReference type="InterPro" id="IPR005490">
    <property type="entry name" value="LD_TPept_cat_dom"/>
</dbReference>
<dbReference type="Gene3D" id="2.40.440.10">
    <property type="entry name" value="L,D-transpeptidase catalytic domain-like"/>
    <property type="match status" value="1"/>
</dbReference>
<keyword evidence="8 9" id="KW-0961">Cell wall biogenesis/degradation</keyword>
<dbReference type="PROSITE" id="PS51318">
    <property type="entry name" value="TAT"/>
    <property type="match status" value="1"/>
</dbReference>
<comment type="similarity">
    <text evidence="2">Belongs to the YkuD family.</text>
</comment>
<keyword evidence="6 9" id="KW-0133">Cell shape</keyword>
<keyword evidence="3" id="KW-0328">Glycosyltransferase</keyword>
<feature type="domain" description="L,D-TPase catalytic" evidence="11">
    <location>
        <begin position="124"/>
        <end position="260"/>
    </location>
</feature>